<gene>
    <name evidence="1" type="ORF">LSAT_V11C200059540</name>
</gene>
<dbReference type="AlphaFoldDB" id="A0A9R1WJR1"/>
<proteinExistence type="predicted"/>
<sequence>MDGIADEVYWRKANEILLEFLSAREGGVEFHWNSQNCTISSKIFLHELPNRSTPRLLLSTHYSCPIKSLSANDPPLCKAAAVSQCAQILEKNGSDNIDKSSRL</sequence>
<evidence type="ECO:0000313" key="1">
    <source>
        <dbReference type="EMBL" id="KAJ0223935.1"/>
    </source>
</evidence>
<reference evidence="1 2" key="1">
    <citation type="journal article" date="2017" name="Nat. Commun.">
        <title>Genome assembly with in vitro proximity ligation data and whole-genome triplication in lettuce.</title>
        <authorList>
            <person name="Reyes-Chin-Wo S."/>
            <person name="Wang Z."/>
            <person name="Yang X."/>
            <person name="Kozik A."/>
            <person name="Arikit S."/>
            <person name="Song C."/>
            <person name="Xia L."/>
            <person name="Froenicke L."/>
            <person name="Lavelle D.O."/>
            <person name="Truco M.J."/>
            <person name="Xia R."/>
            <person name="Zhu S."/>
            <person name="Xu C."/>
            <person name="Xu H."/>
            <person name="Xu X."/>
            <person name="Cox K."/>
            <person name="Korf I."/>
            <person name="Meyers B.C."/>
            <person name="Michelmore R.W."/>
        </authorList>
    </citation>
    <scope>NUCLEOTIDE SEQUENCE [LARGE SCALE GENOMIC DNA]</scope>
    <source>
        <strain evidence="2">cv. Salinas</strain>
        <tissue evidence="1">Seedlings</tissue>
    </source>
</reference>
<keyword evidence="2" id="KW-1185">Reference proteome</keyword>
<organism evidence="1 2">
    <name type="scientific">Lactuca sativa</name>
    <name type="common">Garden lettuce</name>
    <dbReference type="NCBI Taxonomy" id="4236"/>
    <lineage>
        <taxon>Eukaryota</taxon>
        <taxon>Viridiplantae</taxon>
        <taxon>Streptophyta</taxon>
        <taxon>Embryophyta</taxon>
        <taxon>Tracheophyta</taxon>
        <taxon>Spermatophyta</taxon>
        <taxon>Magnoliopsida</taxon>
        <taxon>eudicotyledons</taxon>
        <taxon>Gunneridae</taxon>
        <taxon>Pentapetalae</taxon>
        <taxon>asterids</taxon>
        <taxon>campanulids</taxon>
        <taxon>Asterales</taxon>
        <taxon>Asteraceae</taxon>
        <taxon>Cichorioideae</taxon>
        <taxon>Cichorieae</taxon>
        <taxon>Lactucinae</taxon>
        <taxon>Lactuca</taxon>
    </lineage>
</organism>
<name>A0A9R1WJR1_LACSA</name>
<comment type="caution">
    <text evidence="1">The sequence shown here is derived from an EMBL/GenBank/DDBJ whole genome shotgun (WGS) entry which is preliminary data.</text>
</comment>
<dbReference type="EMBL" id="NBSK02000002">
    <property type="protein sequence ID" value="KAJ0223935.1"/>
    <property type="molecule type" value="Genomic_DNA"/>
</dbReference>
<dbReference type="Proteomes" id="UP000235145">
    <property type="component" value="Unassembled WGS sequence"/>
</dbReference>
<protein>
    <submittedName>
        <fullName evidence="1">Uncharacterized protein</fullName>
    </submittedName>
</protein>
<evidence type="ECO:0000313" key="2">
    <source>
        <dbReference type="Proteomes" id="UP000235145"/>
    </source>
</evidence>
<accession>A0A9R1WJR1</accession>